<dbReference type="GO" id="GO:0003677">
    <property type="term" value="F:DNA binding"/>
    <property type="evidence" value="ECO:0007669"/>
    <property type="project" value="InterPro"/>
</dbReference>
<accession>A0A9E6Q2H8</accession>
<dbReference type="KEGG" id="pxn:HU772_010255"/>
<reference evidence="1 2" key="2">
    <citation type="journal article" date="2021" name="Microorganisms">
        <title>The Ever-Expanding Pseudomonas Genus: Description of 43 New Species and Partition of the Pseudomonas putida Group.</title>
        <authorList>
            <person name="Girard L."/>
            <person name="Lood C."/>
            <person name="Hofte M."/>
            <person name="Vandamme P."/>
            <person name="Rokni-Zadeh H."/>
            <person name="van Noort V."/>
            <person name="Lavigne R."/>
            <person name="De Mot R."/>
        </authorList>
    </citation>
    <scope>NUCLEOTIDE SEQUENCE [LARGE SCALE GENOMIC DNA]</scope>
    <source>
        <strain evidence="1 2">RW9S1A</strain>
    </source>
</reference>
<reference evidence="1 2" key="1">
    <citation type="journal article" date="2020" name="Microorganisms">
        <title>Reliable Identification of Environmental Pseudomonas Isolates Using the rpoD Gene.</title>
        <authorList>
            <consortium name="The Broad Institute Genome Sequencing Platform"/>
            <person name="Girard L."/>
            <person name="Lood C."/>
            <person name="Rokni-Zadeh H."/>
            <person name="van Noort V."/>
            <person name="Lavigne R."/>
            <person name="De Mot R."/>
        </authorList>
    </citation>
    <scope>NUCLEOTIDE SEQUENCE [LARGE SCALE GENOMIC DNA]</scope>
    <source>
        <strain evidence="1 2">RW9S1A</strain>
    </source>
</reference>
<keyword evidence="2" id="KW-1185">Reference proteome</keyword>
<dbReference type="EMBL" id="CP077095">
    <property type="protein sequence ID" value="QXI40421.1"/>
    <property type="molecule type" value="Genomic_DNA"/>
</dbReference>
<dbReference type="RefSeq" id="WP_186662310.1">
    <property type="nucleotide sequence ID" value="NZ_CP077095.1"/>
</dbReference>
<dbReference type="SUPFAM" id="SSF47413">
    <property type="entry name" value="lambda repressor-like DNA-binding domains"/>
    <property type="match status" value="1"/>
</dbReference>
<protein>
    <submittedName>
        <fullName evidence="1">Lambda phage CII family protein</fullName>
    </submittedName>
</protein>
<dbReference type="InterPro" id="IPR007933">
    <property type="entry name" value="Transcrpt_activ_CII"/>
</dbReference>
<name>A0A9E6Q2H8_9PSED</name>
<dbReference type="Pfam" id="PF05269">
    <property type="entry name" value="Phage_CII"/>
    <property type="match status" value="1"/>
</dbReference>
<evidence type="ECO:0000313" key="2">
    <source>
        <dbReference type="Proteomes" id="UP000633418"/>
    </source>
</evidence>
<dbReference type="InterPro" id="IPR010982">
    <property type="entry name" value="Lambda_DNA-bd_dom_sf"/>
</dbReference>
<gene>
    <name evidence="1" type="ORF">HU772_010255</name>
</gene>
<organism evidence="1 2">
    <name type="scientific">Pseudomonas xantholysinigenes</name>
    <dbReference type="NCBI Taxonomy" id="2745490"/>
    <lineage>
        <taxon>Bacteria</taxon>
        <taxon>Pseudomonadati</taxon>
        <taxon>Pseudomonadota</taxon>
        <taxon>Gammaproteobacteria</taxon>
        <taxon>Pseudomonadales</taxon>
        <taxon>Pseudomonadaceae</taxon>
        <taxon>Pseudomonas</taxon>
    </lineage>
</organism>
<dbReference type="AlphaFoldDB" id="A0A9E6Q2H8"/>
<dbReference type="GO" id="GO:0006355">
    <property type="term" value="P:regulation of DNA-templated transcription"/>
    <property type="evidence" value="ECO:0007669"/>
    <property type="project" value="InterPro"/>
</dbReference>
<sequence>MSTTALNPEQAARARKNLHFILQRVTSVGNAPIALAVGCDEATISRMRPEKFEQFAQILAVLGLKVVPSEMRCFNERDIEMFIHGSKRWMEHVQGLDQLEEG</sequence>
<dbReference type="Proteomes" id="UP000633418">
    <property type="component" value="Chromosome"/>
</dbReference>
<dbReference type="Gene3D" id="1.10.260.40">
    <property type="entry name" value="lambda repressor-like DNA-binding domains"/>
    <property type="match status" value="1"/>
</dbReference>
<evidence type="ECO:0000313" key="1">
    <source>
        <dbReference type="EMBL" id="QXI40421.1"/>
    </source>
</evidence>
<proteinExistence type="predicted"/>